<proteinExistence type="predicted"/>
<dbReference type="EMBL" id="CAEZSR010000016">
    <property type="protein sequence ID" value="CAB4546762.1"/>
    <property type="molecule type" value="Genomic_DNA"/>
</dbReference>
<evidence type="ECO:0000313" key="1">
    <source>
        <dbReference type="EMBL" id="CAB4546762.1"/>
    </source>
</evidence>
<organism evidence="1">
    <name type="scientific">freshwater metagenome</name>
    <dbReference type="NCBI Taxonomy" id="449393"/>
    <lineage>
        <taxon>unclassified sequences</taxon>
        <taxon>metagenomes</taxon>
        <taxon>ecological metagenomes</taxon>
    </lineage>
</organism>
<accession>A0A6J6C642</accession>
<name>A0A6J6C642_9ZZZZ</name>
<protein>
    <submittedName>
        <fullName evidence="1">Unannotated protein</fullName>
    </submittedName>
</protein>
<dbReference type="AlphaFoldDB" id="A0A6J6C642"/>
<sequence length="96" mass="10599">MRSSSQCVGSAARIGQEWNPRQPRFTAHTRWARSSITSAFDVVPFGVLTIVVLNHSGAVSGIRFWKNELPVEPLGKRCSSTGRLRITRITGASMTR</sequence>
<gene>
    <name evidence="1" type="ORF">UFOPK1493_00742</name>
</gene>
<reference evidence="1" key="1">
    <citation type="submission" date="2020-05" db="EMBL/GenBank/DDBJ databases">
        <authorList>
            <person name="Chiriac C."/>
            <person name="Salcher M."/>
            <person name="Ghai R."/>
            <person name="Kavagutti S V."/>
        </authorList>
    </citation>
    <scope>NUCLEOTIDE SEQUENCE</scope>
</reference>